<name>A0ABN1XK72_9PSEU</name>
<proteinExistence type="predicted"/>
<gene>
    <name evidence="2" type="ORF">GCM10009613_13740</name>
</gene>
<protein>
    <submittedName>
        <fullName evidence="2">Uncharacterized protein</fullName>
    </submittedName>
</protein>
<dbReference type="Proteomes" id="UP001501414">
    <property type="component" value="Unassembled WGS sequence"/>
</dbReference>
<sequence>MQGDRADTRICAPDVPLDAGKLGLDGRDPLCRVVDGTVTAALRLPDLRSALELAHLYRELAATEGPRREPGSCCSPSSGTGHAVRPRTTPPSPNGADSTPIGVHGRMARTPAT</sequence>
<feature type="region of interest" description="Disordered" evidence="1">
    <location>
        <begin position="61"/>
        <end position="113"/>
    </location>
</feature>
<evidence type="ECO:0000313" key="2">
    <source>
        <dbReference type="EMBL" id="GAA1383826.1"/>
    </source>
</evidence>
<reference evidence="2 3" key="1">
    <citation type="journal article" date="2019" name="Int. J. Syst. Evol. Microbiol.">
        <title>The Global Catalogue of Microorganisms (GCM) 10K type strain sequencing project: providing services to taxonomists for standard genome sequencing and annotation.</title>
        <authorList>
            <consortium name="The Broad Institute Genomics Platform"/>
            <consortium name="The Broad Institute Genome Sequencing Center for Infectious Disease"/>
            <person name="Wu L."/>
            <person name="Ma J."/>
        </authorList>
    </citation>
    <scope>NUCLEOTIDE SEQUENCE [LARGE SCALE GENOMIC DNA]</scope>
    <source>
        <strain evidence="2 3">JCM 11896</strain>
    </source>
</reference>
<accession>A0ABN1XK72</accession>
<keyword evidence="3" id="KW-1185">Reference proteome</keyword>
<evidence type="ECO:0000313" key="3">
    <source>
        <dbReference type="Proteomes" id="UP001501414"/>
    </source>
</evidence>
<comment type="caution">
    <text evidence="2">The sequence shown here is derived from an EMBL/GenBank/DDBJ whole genome shotgun (WGS) entry which is preliminary data.</text>
</comment>
<organism evidence="2 3">
    <name type="scientific">Pseudonocardia kongjuensis</name>
    <dbReference type="NCBI Taxonomy" id="102227"/>
    <lineage>
        <taxon>Bacteria</taxon>
        <taxon>Bacillati</taxon>
        <taxon>Actinomycetota</taxon>
        <taxon>Actinomycetes</taxon>
        <taxon>Pseudonocardiales</taxon>
        <taxon>Pseudonocardiaceae</taxon>
        <taxon>Pseudonocardia</taxon>
    </lineage>
</organism>
<evidence type="ECO:0000256" key="1">
    <source>
        <dbReference type="SAM" id="MobiDB-lite"/>
    </source>
</evidence>
<dbReference type="EMBL" id="BAAAJK010000005">
    <property type="protein sequence ID" value="GAA1383826.1"/>
    <property type="molecule type" value="Genomic_DNA"/>
</dbReference>